<accession>A0ABY8VQY3</accession>
<dbReference type="SMART" id="SM00382">
    <property type="entry name" value="AAA"/>
    <property type="match status" value="1"/>
</dbReference>
<reference evidence="2 3" key="1">
    <citation type="submission" date="2023-05" db="EMBL/GenBank/DDBJ databases">
        <title>Corynebacterium suedekumii sp. nov. and Corynebacterium breve sp. nov. isolated from raw cow's milk.</title>
        <authorList>
            <person name="Baer M.K."/>
            <person name="Mehl L."/>
            <person name="Hellmuth R."/>
            <person name="Marke G."/>
            <person name="Lipski A."/>
        </authorList>
    </citation>
    <scope>NUCLEOTIDE SEQUENCE [LARGE SCALE GENOMIC DNA]</scope>
    <source>
        <strain evidence="2 3">LM112</strain>
    </source>
</reference>
<evidence type="ECO:0000259" key="1">
    <source>
        <dbReference type="SMART" id="SM00382"/>
    </source>
</evidence>
<dbReference type="PANTHER" id="PTHR11669:SF8">
    <property type="entry name" value="DNA POLYMERASE III SUBUNIT DELTA"/>
    <property type="match status" value="1"/>
</dbReference>
<dbReference type="InterPro" id="IPR050238">
    <property type="entry name" value="DNA_Rep/Repair_Clamp_Loader"/>
</dbReference>
<dbReference type="PANTHER" id="PTHR11669">
    <property type="entry name" value="REPLICATION FACTOR C / DNA POLYMERASE III GAMMA-TAU SUBUNIT"/>
    <property type="match status" value="1"/>
</dbReference>
<dbReference type="InterPro" id="IPR003593">
    <property type="entry name" value="AAA+_ATPase"/>
</dbReference>
<dbReference type="RefSeq" id="WP_284875758.1">
    <property type="nucleotide sequence ID" value="NZ_CP126970.1"/>
</dbReference>
<dbReference type="GO" id="GO:0003887">
    <property type="term" value="F:DNA-directed DNA polymerase activity"/>
    <property type="evidence" value="ECO:0007669"/>
    <property type="project" value="UniProtKB-EC"/>
</dbReference>
<protein>
    <submittedName>
        <fullName evidence="2">DNA polymerase III subunit delta</fullName>
        <ecNumber evidence="2">2.7.7.7</ecNumber>
    </submittedName>
</protein>
<dbReference type="SUPFAM" id="SSF52540">
    <property type="entry name" value="P-loop containing nucleoside triphosphate hydrolases"/>
    <property type="match status" value="1"/>
</dbReference>
<keyword evidence="3" id="KW-1185">Reference proteome</keyword>
<evidence type="ECO:0000313" key="2">
    <source>
        <dbReference type="EMBL" id="WIM71185.1"/>
    </source>
</evidence>
<proteinExistence type="predicted"/>
<dbReference type="Gene3D" id="3.40.50.300">
    <property type="entry name" value="P-loop containing nucleotide triphosphate hydrolases"/>
    <property type="match status" value="1"/>
</dbReference>
<evidence type="ECO:0000313" key="3">
    <source>
        <dbReference type="Proteomes" id="UP001238805"/>
    </source>
</evidence>
<dbReference type="Pfam" id="PF13177">
    <property type="entry name" value="DNA_pol3_delta2"/>
    <property type="match status" value="1"/>
</dbReference>
<sequence length="412" mass="44476">MNNSPVSEARVSVAERLADAPAVRDTVLRAADTARAFVRGEVTELGHGMAHSWVITGPPGSGRSIAAVALAAALVCTDPHEAGCGRCQACRDTFADAHTDVIHIVPTELSISIESMRTVRVEARKLPTTSPWRVIIIEDADRLSGPAADAILKIVEEPPEHTVIIMCAPSIDPDDFSPTLRSRCRHLYVPYPSVDEIVRILTTEVGASRDDAHLAAVASLRHVGRARRLITDPANQKRRASILHLAELIFHRDEAFKASLVFIRGVEKQIKAELEEINADELAELERALGKGGRGKGTQKAMDGSAGALKDLTDTQKKRTTRSIRDTLDLALVDLTGLYRDALMIHTGAQVPLTHPDFSGLAGDLAGRVSETGLVDCLDAVAQCRERINVNVTPVIAFDGMIGRIRQACQVS</sequence>
<dbReference type="NCBIfam" id="NF005926">
    <property type="entry name" value="PRK07940.1"/>
    <property type="match status" value="1"/>
</dbReference>
<gene>
    <name evidence="2" type="ORF">QP029_05195</name>
</gene>
<dbReference type="EMBL" id="CP126970">
    <property type="protein sequence ID" value="WIM71185.1"/>
    <property type="molecule type" value="Genomic_DNA"/>
</dbReference>
<dbReference type="Proteomes" id="UP001238805">
    <property type="component" value="Chromosome"/>
</dbReference>
<keyword evidence="2" id="KW-0548">Nucleotidyltransferase</keyword>
<keyword evidence="2" id="KW-0808">Transferase</keyword>
<name>A0ABY8VQY3_9CORY</name>
<dbReference type="EC" id="2.7.7.7" evidence="2"/>
<organism evidence="2 3">
    <name type="scientific">Corynebacterium suedekumii</name>
    <dbReference type="NCBI Taxonomy" id="3049801"/>
    <lineage>
        <taxon>Bacteria</taxon>
        <taxon>Bacillati</taxon>
        <taxon>Actinomycetota</taxon>
        <taxon>Actinomycetes</taxon>
        <taxon>Mycobacteriales</taxon>
        <taxon>Corynebacteriaceae</taxon>
        <taxon>Corynebacterium</taxon>
    </lineage>
</organism>
<dbReference type="InterPro" id="IPR027417">
    <property type="entry name" value="P-loop_NTPase"/>
</dbReference>
<feature type="domain" description="AAA+ ATPase" evidence="1">
    <location>
        <begin position="49"/>
        <end position="193"/>
    </location>
</feature>